<feature type="compositionally biased region" description="Low complexity" evidence="11">
    <location>
        <begin position="83"/>
        <end position="105"/>
    </location>
</feature>
<reference evidence="14" key="2">
    <citation type="submission" date="2013-12" db="EMBL/GenBank/DDBJ databases">
        <authorList>
            <person name="Yu Y."/>
            <person name="Lee S."/>
            <person name="de Baynast K."/>
            <person name="Wissotski M."/>
            <person name="Liu L."/>
            <person name="Talag J."/>
            <person name="Goicoechea J."/>
            <person name="Angelova A."/>
            <person name="Jetty R."/>
            <person name="Kudrna D."/>
            <person name="Golser W."/>
            <person name="Rivera L."/>
            <person name="Zhang J."/>
            <person name="Wing R."/>
        </authorList>
    </citation>
    <scope>NUCLEOTIDE SEQUENCE</scope>
</reference>
<keyword evidence="5 9" id="KW-0371">Homeobox</keyword>
<dbReference type="InterPro" id="IPR009057">
    <property type="entry name" value="Homeodomain-like_sf"/>
</dbReference>
<feature type="DNA-binding region" description="Homeobox" evidence="9">
    <location>
        <begin position="17"/>
        <end position="81"/>
    </location>
</feature>
<dbReference type="GO" id="GO:0003700">
    <property type="term" value="F:DNA-binding transcription factor activity"/>
    <property type="evidence" value="ECO:0007669"/>
    <property type="project" value="EnsemblPlants"/>
</dbReference>
<keyword evidence="4 9" id="KW-0238">DNA-binding</keyword>
<dbReference type="AlphaFoldDB" id="A0A0D9X313"/>
<dbReference type="Pfam" id="PF00046">
    <property type="entry name" value="Homeodomain"/>
    <property type="match status" value="1"/>
</dbReference>
<proteinExistence type="inferred from homology"/>
<dbReference type="PROSITE" id="PS50071">
    <property type="entry name" value="HOMEOBOX_2"/>
    <property type="match status" value="1"/>
</dbReference>
<evidence type="ECO:0000256" key="11">
    <source>
        <dbReference type="SAM" id="MobiDB-lite"/>
    </source>
</evidence>
<dbReference type="PANTHER" id="PTHR46998">
    <property type="entry name" value="WUSCHEL-RELATED HOMEOBOX 11"/>
    <property type="match status" value="1"/>
</dbReference>
<dbReference type="STRING" id="77586.A0A0D9X313"/>
<evidence type="ECO:0000256" key="10">
    <source>
        <dbReference type="RuleBase" id="RU000682"/>
    </source>
</evidence>
<dbReference type="GO" id="GO:0003677">
    <property type="term" value="F:DNA binding"/>
    <property type="evidence" value="ECO:0007669"/>
    <property type="project" value="UniProtKB-UniRule"/>
</dbReference>
<dbReference type="eggNOG" id="ENOG502QUIQ">
    <property type="taxonomic scope" value="Eukaryota"/>
</dbReference>
<dbReference type="EnsemblPlants" id="LPERR07G23470.1">
    <property type="protein sequence ID" value="LPERR07G23470.1"/>
    <property type="gene ID" value="LPERR07G23470"/>
</dbReference>
<dbReference type="InterPro" id="IPR001356">
    <property type="entry name" value="HD"/>
</dbReference>
<keyword evidence="3" id="KW-0805">Transcription regulation</keyword>
<evidence type="ECO:0000256" key="3">
    <source>
        <dbReference type="ARBA" id="ARBA00023015"/>
    </source>
</evidence>
<dbReference type="Gramene" id="LPERR07G23470.1">
    <property type="protein sequence ID" value="LPERR07G23470.1"/>
    <property type="gene ID" value="LPERR07G23470"/>
</dbReference>
<organism evidence="13 14">
    <name type="scientific">Leersia perrieri</name>
    <dbReference type="NCBI Taxonomy" id="77586"/>
    <lineage>
        <taxon>Eukaryota</taxon>
        <taxon>Viridiplantae</taxon>
        <taxon>Streptophyta</taxon>
        <taxon>Embryophyta</taxon>
        <taxon>Tracheophyta</taxon>
        <taxon>Spermatophyta</taxon>
        <taxon>Magnoliopsida</taxon>
        <taxon>Liliopsida</taxon>
        <taxon>Poales</taxon>
        <taxon>Poaceae</taxon>
        <taxon>BOP clade</taxon>
        <taxon>Oryzoideae</taxon>
        <taxon>Oryzeae</taxon>
        <taxon>Oryzinae</taxon>
        <taxon>Leersia</taxon>
    </lineage>
</organism>
<dbReference type="InterPro" id="IPR044558">
    <property type="entry name" value="WOX11-like"/>
</dbReference>
<dbReference type="GO" id="GO:0048830">
    <property type="term" value="P:adventitious root development"/>
    <property type="evidence" value="ECO:0007669"/>
    <property type="project" value="InterPro"/>
</dbReference>
<dbReference type="Gene3D" id="1.10.10.60">
    <property type="entry name" value="Homeodomain-like"/>
    <property type="match status" value="1"/>
</dbReference>
<dbReference type="GO" id="GO:0010311">
    <property type="term" value="P:lateral root formation"/>
    <property type="evidence" value="ECO:0007669"/>
    <property type="project" value="EnsemblPlants"/>
</dbReference>
<dbReference type="SUPFAM" id="SSF46689">
    <property type="entry name" value="Homeodomain-like"/>
    <property type="match status" value="1"/>
</dbReference>
<evidence type="ECO:0000256" key="9">
    <source>
        <dbReference type="PROSITE-ProRule" id="PRU00108"/>
    </source>
</evidence>
<feature type="region of interest" description="Disordered" evidence="11">
    <location>
        <begin position="131"/>
        <end position="152"/>
    </location>
</feature>
<reference evidence="13" key="3">
    <citation type="submission" date="2015-04" db="UniProtKB">
        <authorList>
            <consortium name="EnsemblPlants"/>
        </authorList>
    </citation>
    <scope>IDENTIFICATION</scope>
</reference>
<reference evidence="13 14" key="1">
    <citation type="submission" date="2012-08" db="EMBL/GenBank/DDBJ databases">
        <title>Oryza genome evolution.</title>
        <authorList>
            <person name="Wing R.A."/>
        </authorList>
    </citation>
    <scope>NUCLEOTIDE SEQUENCE</scope>
</reference>
<feature type="domain" description="Homeobox" evidence="12">
    <location>
        <begin position="15"/>
        <end position="80"/>
    </location>
</feature>
<keyword evidence="14" id="KW-1185">Reference proteome</keyword>
<evidence type="ECO:0000256" key="1">
    <source>
        <dbReference type="ARBA" id="ARBA00004123"/>
    </source>
</evidence>
<protein>
    <recommendedName>
        <fullName evidence="12">Homeobox domain-containing protein</fullName>
    </recommendedName>
</protein>
<feature type="region of interest" description="Disordered" evidence="11">
    <location>
        <begin position="79"/>
        <end position="110"/>
    </location>
</feature>
<dbReference type="PANTHER" id="PTHR46998:SF11">
    <property type="entry name" value="WUSCHEL-RELATED HOMEOBOX 11"/>
    <property type="match status" value="1"/>
</dbReference>
<evidence type="ECO:0000313" key="13">
    <source>
        <dbReference type="EnsemblPlants" id="LPERR07G23470.1"/>
    </source>
</evidence>
<evidence type="ECO:0000256" key="5">
    <source>
        <dbReference type="ARBA" id="ARBA00023155"/>
    </source>
</evidence>
<evidence type="ECO:0000256" key="8">
    <source>
        <dbReference type="ARBA" id="ARBA00024040"/>
    </source>
</evidence>
<evidence type="ECO:0000256" key="2">
    <source>
        <dbReference type="ARBA" id="ARBA00022473"/>
    </source>
</evidence>
<feature type="compositionally biased region" description="Low complexity" evidence="11">
    <location>
        <begin position="138"/>
        <end position="152"/>
    </location>
</feature>
<keyword evidence="7 9" id="KW-0539">Nucleus</keyword>
<dbReference type="FunFam" id="1.10.10.60:FF:000118">
    <property type="entry name" value="WUSCHEL-related homeobox 11"/>
    <property type="match status" value="1"/>
</dbReference>
<dbReference type="HOGENOM" id="CLU_030463_0_0_1"/>
<accession>A0A0D9X313</accession>
<dbReference type="GO" id="GO:0006351">
    <property type="term" value="P:DNA-templated transcription"/>
    <property type="evidence" value="ECO:0007669"/>
    <property type="project" value="EnsemblPlants"/>
</dbReference>
<keyword evidence="6" id="KW-0804">Transcription</keyword>
<comment type="subcellular location">
    <subcellularLocation>
        <location evidence="1 9 10">Nucleus</location>
    </subcellularLocation>
</comment>
<feature type="region of interest" description="Disordered" evidence="11">
    <location>
        <begin position="1"/>
        <end position="23"/>
    </location>
</feature>
<evidence type="ECO:0000259" key="12">
    <source>
        <dbReference type="PROSITE" id="PS50071"/>
    </source>
</evidence>
<evidence type="ECO:0000256" key="4">
    <source>
        <dbReference type="ARBA" id="ARBA00023125"/>
    </source>
</evidence>
<dbReference type="Proteomes" id="UP000032180">
    <property type="component" value="Chromosome 7"/>
</dbReference>
<keyword evidence="2" id="KW-0217">Developmental protein</keyword>
<evidence type="ECO:0000313" key="14">
    <source>
        <dbReference type="Proteomes" id="UP000032180"/>
    </source>
</evidence>
<sequence length="274" mass="28468">MDGGGGQSPERHGASEPVRSRWTPKPEQILILESIFNSGMVNPPKDETVRIRKLLERFGAVGDANVFYWFQNRRSRSRRRQRQLQAQAQAAAAAASSSPPAAAAPCGGGHGGVGSAAASIGIMFGHHHGGGGGGAGGYSSSSSSTSWPSSSPPSMGIMGEYMDFGGGGGGDDLFAISRQMGYSMDGGGGGSSAAAVAGQQQQQMYYSCQPATITVFINGVATEVPRGPIDLRSMFGQDVMLVHSTGSLLPSNEYGILLHSLQMGESYFLVTRSS</sequence>
<name>A0A0D9X313_9ORYZ</name>
<comment type="similarity">
    <text evidence="8">Belongs to the WUS homeobox family.</text>
</comment>
<evidence type="ECO:0000256" key="7">
    <source>
        <dbReference type="ARBA" id="ARBA00023242"/>
    </source>
</evidence>
<evidence type="ECO:0000256" key="6">
    <source>
        <dbReference type="ARBA" id="ARBA00023163"/>
    </source>
</evidence>
<dbReference type="SMART" id="SM00389">
    <property type="entry name" value="HOX"/>
    <property type="match status" value="1"/>
</dbReference>
<dbReference type="GO" id="GO:0005634">
    <property type="term" value="C:nucleus"/>
    <property type="evidence" value="ECO:0007669"/>
    <property type="project" value="UniProtKB-SubCell"/>
</dbReference>